<keyword evidence="12" id="KW-0256">Endoplasmic reticulum</keyword>
<keyword evidence="14" id="KW-0333">Golgi apparatus</keyword>
<dbReference type="EMBL" id="CP096019">
    <property type="protein sequence ID" value="UPM43747.1"/>
    <property type="molecule type" value="Genomic_DNA"/>
</dbReference>
<dbReference type="Pfam" id="PF02225">
    <property type="entry name" value="PA"/>
    <property type="match status" value="1"/>
</dbReference>
<comment type="subunit">
    <text evidence="19">Homodimer. The monomeric form is inactive while the homodimer is active.</text>
</comment>
<evidence type="ECO:0000256" key="5">
    <source>
        <dbReference type="ARBA" id="ARBA00014116"/>
    </source>
</evidence>
<feature type="domain" description="PA" evidence="21">
    <location>
        <begin position="91"/>
        <end position="184"/>
    </location>
</feature>
<dbReference type="SUPFAM" id="SSF53187">
    <property type="entry name" value="Zn-dependent exopeptidases"/>
    <property type="match status" value="1"/>
</dbReference>
<organism evidence="23 24">
    <name type="scientific">Halocatena salina</name>
    <dbReference type="NCBI Taxonomy" id="2934340"/>
    <lineage>
        <taxon>Archaea</taxon>
        <taxon>Methanobacteriati</taxon>
        <taxon>Methanobacteriota</taxon>
        <taxon>Stenosarchaea group</taxon>
        <taxon>Halobacteria</taxon>
        <taxon>Halobacteriales</taxon>
        <taxon>Natronomonadaceae</taxon>
        <taxon>Halocatena</taxon>
    </lineage>
</organism>
<evidence type="ECO:0000256" key="14">
    <source>
        <dbReference type="ARBA" id="ARBA00023034"/>
    </source>
</evidence>
<evidence type="ECO:0000256" key="8">
    <source>
        <dbReference type="ARBA" id="ARBA00022670"/>
    </source>
</evidence>
<evidence type="ECO:0000256" key="1">
    <source>
        <dbReference type="ARBA" id="ARBA00004240"/>
    </source>
</evidence>
<dbReference type="Gene3D" id="3.40.630.10">
    <property type="entry name" value="Zn peptidases"/>
    <property type="match status" value="1"/>
</dbReference>
<keyword evidence="8" id="KW-0645">Protease</keyword>
<evidence type="ECO:0000256" key="7">
    <source>
        <dbReference type="ARBA" id="ARBA00022645"/>
    </source>
</evidence>
<dbReference type="KEGG" id="haad:MW046_04685"/>
<keyword evidence="24" id="KW-1185">Reference proteome</keyword>
<evidence type="ECO:0000256" key="11">
    <source>
        <dbReference type="ARBA" id="ARBA00022801"/>
    </source>
</evidence>
<dbReference type="GeneID" id="71927318"/>
<comment type="subcellular location">
    <subcellularLocation>
        <location evidence="1">Endoplasmic reticulum</location>
    </subcellularLocation>
    <subcellularLocation>
        <location evidence="3">Golgi apparatus</location>
    </subcellularLocation>
    <subcellularLocation>
        <location evidence="2">Lysosome</location>
    </subcellularLocation>
    <subcellularLocation>
        <location evidence="4">Secreted</location>
    </subcellularLocation>
</comment>
<dbReference type="SUPFAM" id="SSF52025">
    <property type="entry name" value="PA domain"/>
    <property type="match status" value="1"/>
</dbReference>
<evidence type="ECO:0000313" key="24">
    <source>
        <dbReference type="Proteomes" id="UP000831768"/>
    </source>
</evidence>
<protein>
    <recommendedName>
        <fullName evidence="5">Carboxypeptidase Q</fullName>
    </recommendedName>
    <alternativeName>
        <fullName evidence="20">Plasma glutamate carboxypeptidase</fullName>
    </alternativeName>
</protein>
<feature type="domain" description="Peptidase M28" evidence="22">
    <location>
        <begin position="208"/>
        <end position="393"/>
    </location>
</feature>
<evidence type="ECO:0000256" key="3">
    <source>
        <dbReference type="ARBA" id="ARBA00004555"/>
    </source>
</evidence>
<dbReference type="InterPro" id="IPR046450">
    <property type="entry name" value="PA_dom_sf"/>
</dbReference>
<proteinExistence type="predicted"/>
<dbReference type="CDD" id="cd04819">
    <property type="entry name" value="PA_2"/>
    <property type="match status" value="1"/>
</dbReference>
<keyword evidence="10" id="KW-0732">Signal</keyword>
<keyword evidence="6" id="KW-0964">Secreted</keyword>
<evidence type="ECO:0000256" key="18">
    <source>
        <dbReference type="ARBA" id="ARBA00023228"/>
    </source>
</evidence>
<dbReference type="GO" id="GO:0070573">
    <property type="term" value="F:metallodipeptidase activity"/>
    <property type="evidence" value="ECO:0007669"/>
    <property type="project" value="InterPro"/>
</dbReference>
<dbReference type="GO" id="GO:0006508">
    <property type="term" value="P:proteolysis"/>
    <property type="evidence" value="ECO:0007669"/>
    <property type="project" value="UniProtKB-KW"/>
</dbReference>
<evidence type="ECO:0000259" key="21">
    <source>
        <dbReference type="Pfam" id="PF02225"/>
    </source>
</evidence>
<keyword evidence="17" id="KW-0325">Glycoprotein</keyword>
<evidence type="ECO:0000256" key="12">
    <source>
        <dbReference type="ARBA" id="ARBA00022824"/>
    </source>
</evidence>
<dbReference type="GO" id="GO:0005576">
    <property type="term" value="C:extracellular region"/>
    <property type="evidence" value="ECO:0007669"/>
    <property type="project" value="UniProtKB-SubCell"/>
</dbReference>
<gene>
    <name evidence="23" type="ORF">MW046_04685</name>
</gene>
<dbReference type="InterPro" id="IPR003137">
    <property type="entry name" value="PA_domain"/>
</dbReference>
<evidence type="ECO:0000256" key="16">
    <source>
        <dbReference type="ARBA" id="ARBA00023145"/>
    </source>
</evidence>
<evidence type="ECO:0000256" key="6">
    <source>
        <dbReference type="ARBA" id="ARBA00022525"/>
    </source>
</evidence>
<accession>A0A8U0A771</accession>
<dbReference type="Pfam" id="PF04389">
    <property type="entry name" value="Peptidase_M28"/>
    <property type="match status" value="1"/>
</dbReference>
<evidence type="ECO:0000256" key="15">
    <source>
        <dbReference type="ARBA" id="ARBA00023049"/>
    </source>
</evidence>
<evidence type="ECO:0000256" key="4">
    <source>
        <dbReference type="ARBA" id="ARBA00004613"/>
    </source>
</evidence>
<dbReference type="GO" id="GO:0046872">
    <property type="term" value="F:metal ion binding"/>
    <property type="evidence" value="ECO:0007669"/>
    <property type="project" value="UniProtKB-KW"/>
</dbReference>
<evidence type="ECO:0000256" key="13">
    <source>
        <dbReference type="ARBA" id="ARBA00022833"/>
    </source>
</evidence>
<evidence type="ECO:0000256" key="9">
    <source>
        <dbReference type="ARBA" id="ARBA00022723"/>
    </source>
</evidence>
<evidence type="ECO:0000313" key="23">
    <source>
        <dbReference type="EMBL" id="UPM43747.1"/>
    </source>
</evidence>
<dbReference type="RefSeq" id="WP_247994408.1">
    <property type="nucleotide sequence ID" value="NZ_CP096019.1"/>
</dbReference>
<keyword evidence="11" id="KW-0378">Hydrolase</keyword>
<keyword evidence="15" id="KW-0482">Metalloprotease</keyword>
<dbReference type="InterPro" id="IPR007484">
    <property type="entry name" value="Peptidase_M28"/>
</dbReference>
<evidence type="ECO:0000256" key="17">
    <source>
        <dbReference type="ARBA" id="ARBA00023180"/>
    </source>
</evidence>
<evidence type="ECO:0000256" key="2">
    <source>
        <dbReference type="ARBA" id="ARBA00004371"/>
    </source>
</evidence>
<name>A0A8U0A771_9EURY</name>
<evidence type="ECO:0000256" key="20">
    <source>
        <dbReference type="ARBA" id="ARBA00033328"/>
    </source>
</evidence>
<keyword evidence="18" id="KW-0458">Lysosome</keyword>
<keyword evidence="9" id="KW-0479">Metal-binding</keyword>
<evidence type="ECO:0000256" key="19">
    <source>
        <dbReference type="ARBA" id="ARBA00025833"/>
    </source>
</evidence>
<dbReference type="PANTHER" id="PTHR12053:SF3">
    <property type="entry name" value="CARBOXYPEPTIDASE Q"/>
    <property type="match status" value="1"/>
</dbReference>
<reference evidence="23" key="1">
    <citation type="submission" date="2022-04" db="EMBL/GenBank/DDBJ databases">
        <title>Halocatena sp. nov., isolated from a salt lake.</title>
        <authorList>
            <person name="Cui H.-L."/>
        </authorList>
    </citation>
    <scope>NUCLEOTIDE SEQUENCE</scope>
    <source>
        <strain evidence="23">AD-1</strain>
    </source>
</reference>
<dbReference type="Gene3D" id="3.50.30.30">
    <property type="match status" value="1"/>
</dbReference>
<dbReference type="Proteomes" id="UP000831768">
    <property type="component" value="Chromosome"/>
</dbReference>
<dbReference type="GO" id="GO:0004180">
    <property type="term" value="F:carboxypeptidase activity"/>
    <property type="evidence" value="ECO:0007669"/>
    <property type="project" value="UniProtKB-KW"/>
</dbReference>
<sequence>MTDWIGTTFTSTVGWEHLERLVDIDDRMAGSDGEREAAVATRDALAEAGGCEVHLDVFDIQGWERESSAVRAGGRRHESIALPRSPPENTTGELVDLGHGLPADFDADLNGSIVVVSSTVPEWYDRFIHRREKYCRAVEAGAVGFIFKNHIDGCLAPTGSIGTPAEPIGAIPAVGVSKEVGERLVRRFEGEPATVEVGANVGTATSQNVHAVMGPDTDEEILVTSHLDAHDIAEGAMDNGMGTAMVVELAAALAMREDELETRVRFVAFGAEEVGLCGSEHEADRIDLDRIKAVVNNDGVARNRTISAFTHGFPGLDDVLDRIADRFDHPISKIPHQNPHSDHWPFVLEGGVPGLHLRSETDSRGRGWGHTRADTLDKLEPRTLRESAILVTELLVLLARDETSLHHRPRTEIIAALQREGKAEGLSLIGDLPDDGSSKVV</sequence>
<dbReference type="GO" id="GO:0005764">
    <property type="term" value="C:lysosome"/>
    <property type="evidence" value="ECO:0007669"/>
    <property type="project" value="UniProtKB-SubCell"/>
</dbReference>
<dbReference type="PANTHER" id="PTHR12053">
    <property type="entry name" value="PROTEASE FAMILY M28 PLASMA GLUTAMATE CARBOXYPEPTIDASE-RELATED"/>
    <property type="match status" value="1"/>
</dbReference>
<dbReference type="InterPro" id="IPR039866">
    <property type="entry name" value="CPQ"/>
</dbReference>
<keyword evidence="7" id="KW-0121">Carboxypeptidase</keyword>
<dbReference type="AlphaFoldDB" id="A0A8U0A771"/>
<evidence type="ECO:0000256" key="10">
    <source>
        <dbReference type="ARBA" id="ARBA00022729"/>
    </source>
</evidence>
<keyword evidence="16" id="KW-0865">Zymogen</keyword>
<keyword evidence="13" id="KW-0862">Zinc</keyword>
<evidence type="ECO:0000259" key="22">
    <source>
        <dbReference type="Pfam" id="PF04389"/>
    </source>
</evidence>